<dbReference type="GO" id="GO:0009451">
    <property type="term" value="P:RNA modification"/>
    <property type="evidence" value="ECO:0007669"/>
    <property type="project" value="InterPro"/>
</dbReference>
<dbReference type="PANTHER" id="PTHR47926:SF354">
    <property type="entry name" value="REPEAT (PPR-LIKE) SUPERFAMILY PROTEIN, PUTATIVE-RELATED"/>
    <property type="match status" value="1"/>
</dbReference>
<protein>
    <recommendedName>
        <fullName evidence="7">Pentatricopeptide repeat-containing protein</fullName>
    </recommendedName>
</protein>
<name>A0A7J6FEW0_CANSA</name>
<comment type="caution">
    <text evidence="3">The sequence shown here is derived from an EMBL/GenBank/DDBJ whole genome shotgun (WGS) entry which is preliminary data.</text>
</comment>
<keyword evidence="6" id="KW-1185">Reference proteome</keyword>
<evidence type="ECO:0000313" key="4">
    <source>
        <dbReference type="EMBL" id="KAF4397810.1"/>
    </source>
</evidence>
<dbReference type="PROSITE" id="PS51375">
    <property type="entry name" value="PPR"/>
    <property type="match status" value="1"/>
</dbReference>
<dbReference type="NCBIfam" id="TIGR00756">
    <property type="entry name" value="PPR"/>
    <property type="match status" value="1"/>
</dbReference>
<keyword evidence="1" id="KW-0677">Repeat</keyword>
<dbReference type="Proteomes" id="UP000583929">
    <property type="component" value="Unassembled WGS sequence"/>
</dbReference>
<dbReference type="Pfam" id="PF01535">
    <property type="entry name" value="PPR"/>
    <property type="match status" value="1"/>
</dbReference>
<accession>A0A7J6FEW0</accession>
<evidence type="ECO:0000313" key="6">
    <source>
        <dbReference type="Proteomes" id="UP000583929"/>
    </source>
</evidence>
<dbReference type="Pfam" id="PF13041">
    <property type="entry name" value="PPR_2"/>
    <property type="match status" value="1"/>
</dbReference>
<feature type="repeat" description="PPR" evidence="2">
    <location>
        <begin position="65"/>
        <end position="99"/>
    </location>
</feature>
<dbReference type="InterPro" id="IPR046960">
    <property type="entry name" value="PPR_At4g14850-like_plant"/>
</dbReference>
<evidence type="ECO:0000313" key="3">
    <source>
        <dbReference type="EMBL" id="KAF4369195.1"/>
    </source>
</evidence>
<dbReference type="InterPro" id="IPR011990">
    <property type="entry name" value="TPR-like_helical_dom_sf"/>
</dbReference>
<dbReference type="GO" id="GO:0003723">
    <property type="term" value="F:RNA binding"/>
    <property type="evidence" value="ECO:0007669"/>
    <property type="project" value="InterPro"/>
</dbReference>
<dbReference type="InterPro" id="IPR002885">
    <property type="entry name" value="PPR_rpt"/>
</dbReference>
<dbReference type="Gene3D" id="1.25.40.10">
    <property type="entry name" value="Tetratricopeptide repeat domain"/>
    <property type="match status" value="1"/>
</dbReference>
<evidence type="ECO:0000256" key="1">
    <source>
        <dbReference type="ARBA" id="ARBA00022737"/>
    </source>
</evidence>
<reference evidence="5 6" key="1">
    <citation type="journal article" date="2020" name="bioRxiv">
        <title>Sequence and annotation of 42 cannabis genomes reveals extensive copy number variation in cannabinoid synthesis and pathogen resistance genes.</title>
        <authorList>
            <person name="Mckernan K.J."/>
            <person name="Helbert Y."/>
            <person name="Kane L.T."/>
            <person name="Ebling H."/>
            <person name="Zhang L."/>
            <person name="Liu B."/>
            <person name="Eaton Z."/>
            <person name="Mclaughlin S."/>
            <person name="Kingan S."/>
            <person name="Baybayan P."/>
            <person name="Concepcion G."/>
            <person name="Jordan M."/>
            <person name="Riva A."/>
            <person name="Barbazuk W."/>
            <person name="Harkins T."/>
        </authorList>
    </citation>
    <scope>NUCLEOTIDE SEQUENCE [LARGE SCALE GENOMIC DNA]</scope>
    <source>
        <strain evidence="5 6">cv. Jamaican Lion 4</strain>
        <strain evidence="4">Father</strain>
        <strain evidence="3">Mother</strain>
        <tissue evidence="3">Leaf</tissue>
    </source>
</reference>
<evidence type="ECO:0000256" key="2">
    <source>
        <dbReference type="PROSITE-ProRule" id="PRU00708"/>
    </source>
</evidence>
<dbReference type="AlphaFoldDB" id="A0A7J6FEW0"/>
<organism evidence="3 5">
    <name type="scientific">Cannabis sativa</name>
    <name type="common">Hemp</name>
    <name type="synonym">Marijuana</name>
    <dbReference type="NCBI Taxonomy" id="3483"/>
    <lineage>
        <taxon>Eukaryota</taxon>
        <taxon>Viridiplantae</taxon>
        <taxon>Streptophyta</taxon>
        <taxon>Embryophyta</taxon>
        <taxon>Tracheophyta</taxon>
        <taxon>Spermatophyta</taxon>
        <taxon>Magnoliopsida</taxon>
        <taxon>eudicotyledons</taxon>
        <taxon>Gunneridae</taxon>
        <taxon>Pentapetalae</taxon>
        <taxon>rosids</taxon>
        <taxon>fabids</taxon>
        <taxon>Rosales</taxon>
        <taxon>Cannabaceae</taxon>
        <taxon>Cannabis</taxon>
    </lineage>
</organism>
<dbReference type="Proteomes" id="UP000525078">
    <property type="component" value="Unassembled WGS sequence"/>
</dbReference>
<evidence type="ECO:0008006" key="7">
    <source>
        <dbReference type="Google" id="ProtNLM"/>
    </source>
</evidence>
<sequence length="109" mass="12533">MYEKGICPDLYTYCSVFNAISVVKCTGFIRSVFKTSVSNAIVDAYAKCELLEDVRTTFDRREERDIVSWTTLVVAYSQCSEYEEALKTFSKMREDGFIPNQFTFSTVLD</sequence>
<gene>
    <name evidence="3" type="ORF">F8388_023059</name>
    <name evidence="4" type="ORF">G4B88_017291</name>
</gene>
<proteinExistence type="predicted"/>
<evidence type="ECO:0000313" key="5">
    <source>
        <dbReference type="Proteomes" id="UP000525078"/>
    </source>
</evidence>
<dbReference type="EMBL" id="JAATIP010000130">
    <property type="protein sequence ID" value="KAF4369195.1"/>
    <property type="molecule type" value="Genomic_DNA"/>
</dbReference>
<dbReference type="EMBL" id="JAATIQ010000030">
    <property type="protein sequence ID" value="KAF4397810.1"/>
    <property type="molecule type" value="Genomic_DNA"/>
</dbReference>
<dbReference type="PANTHER" id="PTHR47926">
    <property type="entry name" value="PENTATRICOPEPTIDE REPEAT-CONTAINING PROTEIN"/>
    <property type="match status" value="1"/>
</dbReference>